<evidence type="ECO:0000313" key="1">
    <source>
        <dbReference type="EMBL" id="KAL1845232.1"/>
    </source>
</evidence>
<reference evidence="1 2" key="1">
    <citation type="journal article" date="2024" name="Commun. Biol.">
        <title>Comparative genomic analysis of thermophilic fungi reveals convergent evolutionary adaptations and gene losses.</title>
        <authorList>
            <person name="Steindorff A.S."/>
            <person name="Aguilar-Pontes M.V."/>
            <person name="Robinson A.J."/>
            <person name="Andreopoulos B."/>
            <person name="LaButti K."/>
            <person name="Kuo A."/>
            <person name="Mondo S."/>
            <person name="Riley R."/>
            <person name="Otillar R."/>
            <person name="Haridas S."/>
            <person name="Lipzen A."/>
            <person name="Grimwood J."/>
            <person name="Schmutz J."/>
            <person name="Clum A."/>
            <person name="Reid I.D."/>
            <person name="Moisan M.C."/>
            <person name="Butler G."/>
            <person name="Nguyen T.T.M."/>
            <person name="Dewar K."/>
            <person name="Conant G."/>
            <person name="Drula E."/>
            <person name="Henrissat B."/>
            <person name="Hansel C."/>
            <person name="Singer S."/>
            <person name="Hutchinson M.I."/>
            <person name="de Vries R.P."/>
            <person name="Natvig D.O."/>
            <person name="Powell A.J."/>
            <person name="Tsang A."/>
            <person name="Grigoriev I.V."/>
        </authorList>
    </citation>
    <scope>NUCLEOTIDE SEQUENCE [LARGE SCALE GENOMIC DNA]</scope>
    <source>
        <strain evidence="1 2">ATCC 24622</strain>
    </source>
</reference>
<sequence>MVRDGMSIVYLLVSRRLGFPLPVLCPRLSYTPQIRQFLYFQSSSHALNLFHEPCLAVQNRSLQVDTARFRTTLGSETSFFFVQMVRLEVID</sequence>
<name>A0ABR3VU91_9PEZI</name>
<evidence type="ECO:0000313" key="2">
    <source>
        <dbReference type="Proteomes" id="UP001586593"/>
    </source>
</evidence>
<keyword evidence="2" id="KW-1185">Reference proteome</keyword>
<evidence type="ECO:0008006" key="3">
    <source>
        <dbReference type="Google" id="ProtNLM"/>
    </source>
</evidence>
<comment type="caution">
    <text evidence="1">The sequence shown here is derived from an EMBL/GenBank/DDBJ whole genome shotgun (WGS) entry which is preliminary data.</text>
</comment>
<dbReference type="Proteomes" id="UP001586593">
    <property type="component" value="Unassembled WGS sequence"/>
</dbReference>
<protein>
    <recommendedName>
        <fullName evidence="3">Secreted protein</fullName>
    </recommendedName>
</protein>
<organism evidence="1 2">
    <name type="scientific">Phialemonium thermophilum</name>
    <dbReference type="NCBI Taxonomy" id="223376"/>
    <lineage>
        <taxon>Eukaryota</taxon>
        <taxon>Fungi</taxon>
        <taxon>Dikarya</taxon>
        <taxon>Ascomycota</taxon>
        <taxon>Pezizomycotina</taxon>
        <taxon>Sordariomycetes</taxon>
        <taxon>Sordariomycetidae</taxon>
        <taxon>Cephalothecales</taxon>
        <taxon>Cephalothecaceae</taxon>
        <taxon>Phialemonium</taxon>
    </lineage>
</organism>
<dbReference type="EMBL" id="JAZHXJ010001187">
    <property type="protein sequence ID" value="KAL1845232.1"/>
    <property type="molecule type" value="Genomic_DNA"/>
</dbReference>
<proteinExistence type="predicted"/>
<accession>A0ABR3VU91</accession>
<gene>
    <name evidence="1" type="ORF">VTK73DRAFT_832</name>
</gene>